<dbReference type="PANTHER" id="PTHR13947:SF37">
    <property type="entry name" value="LD18367P"/>
    <property type="match status" value="1"/>
</dbReference>
<organism evidence="3 4">
    <name type="scientific">Croceitalea vernalis</name>
    <dbReference type="NCBI Taxonomy" id="3075599"/>
    <lineage>
        <taxon>Bacteria</taxon>
        <taxon>Pseudomonadati</taxon>
        <taxon>Bacteroidota</taxon>
        <taxon>Flavobacteriia</taxon>
        <taxon>Flavobacteriales</taxon>
        <taxon>Flavobacteriaceae</taxon>
        <taxon>Croceitalea</taxon>
    </lineage>
</organism>
<evidence type="ECO:0000259" key="2">
    <source>
        <dbReference type="PROSITE" id="PS51186"/>
    </source>
</evidence>
<gene>
    <name evidence="3" type="ORF">RM520_10105</name>
</gene>
<dbReference type="PANTHER" id="PTHR13947">
    <property type="entry name" value="GNAT FAMILY N-ACETYLTRANSFERASE"/>
    <property type="match status" value="1"/>
</dbReference>
<dbReference type="InterPro" id="IPR000182">
    <property type="entry name" value="GNAT_dom"/>
</dbReference>
<evidence type="ECO:0000313" key="3">
    <source>
        <dbReference type="EMBL" id="MDT0621983.1"/>
    </source>
</evidence>
<evidence type="ECO:0000256" key="1">
    <source>
        <dbReference type="ARBA" id="ARBA00022679"/>
    </source>
</evidence>
<dbReference type="InterPro" id="IPR016181">
    <property type="entry name" value="Acyl_CoA_acyltransferase"/>
</dbReference>
<evidence type="ECO:0000313" key="4">
    <source>
        <dbReference type="Proteomes" id="UP001250662"/>
    </source>
</evidence>
<dbReference type="Proteomes" id="UP001250662">
    <property type="component" value="Unassembled WGS sequence"/>
</dbReference>
<comment type="caution">
    <text evidence="3">The sequence shown here is derived from an EMBL/GenBank/DDBJ whole genome shotgun (WGS) entry which is preliminary data.</text>
</comment>
<proteinExistence type="predicted"/>
<name>A0ABU3BII9_9FLAO</name>
<protein>
    <submittedName>
        <fullName evidence="3">GNAT family N-acetyltransferase</fullName>
    </submittedName>
</protein>
<dbReference type="Pfam" id="PF00583">
    <property type="entry name" value="Acetyltransf_1"/>
    <property type="match status" value="1"/>
</dbReference>
<keyword evidence="4" id="KW-1185">Reference proteome</keyword>
<dbReference type="EMBL" id="JAVRHU010000002">
    <property type="protein sequence ID" value="MDT0621983.1"/>
    <property type="molecule type" value="Genomic_DNA"/>
</dbReference>
<dbReference type="PROSITE" id="PS51186">
    <property type="entry name" value="GNAT"/>
    <property type="match status" value="1"/>
</dbReference>
<dbReference type="CDD" id="cd04301">
    <property type="entry name" value="NAT_SF"/>
    <property type="match status" value="1"/>
</dbReference>
<sequence>MSYSNQITIIDFEEKYQEDFKKLNQWWIEKYFTMEKMDFQALDNPKEYIIDKGGYILIALLKGEAVGVCALIPTKLSDYDFELAKMGVAQNAQGHGIGYLLGKAVIHKARLNGAKRIHLESNTILAPAIRLYEKLGFNEVKGLPSPYERCNIQMDLNL</sequence>
<dbReference type="SUPFAM" id="SSF55729">
    <property type="entry name" value="Acyl-CoA N-acyltransferases (Nat)"/>
    <property type="match status" value="1"/>
</dbReference>
<reference evidence="3 4" key="1">
    <citation type="submission" date="2023-09" db="EMBL/GenBank/DDBJ databases">
        <authorList>
            <person name="Rey-Velasco X."/>
        </authorList>
    </citation>
    <scope>NUCLEOTIDE SEQUENCE [LARGE SCALE GENOMIC DNA]</scope>
    <source>
        <strain evidence="3 4">P007</strain>
    </source>
</reference>
<dbReference type="Gene3D" id="3.40.630.30">
    <property type="match status" value="1"/>
</dbReference>
<dbReference type="InterPro" id="IPR050769">
    <property type="entry name" value="NAT_camello-type"/>
</dbReference>
<dbReference type="RefSeq" id="WP_311387942.1">
    <property type="nucleotide sequence ID" value="NZ_JAVRHU010000002.1"/>
</dbReference>
<keyword evidence="1" id="KW-0808">Transferase</keyword>
<feature type="domain" description="N-acetyltransferase" evidence="2">
    <location>
        <begin position="7"/>
        <end position="158"/>
    </location>
</feature>
<accession>A0ABU3BII9</accession>